<feature type="transmembrane region" description="Helical" evidence="1">
    <location>
        <begin position="55"/>
        <end position="76"/>
    </location>
</feature>
<dbReference type="AlphaFoldDB" id="A0A4Y6UR87"/>
<evidence type="ECO:0000256" key="1">
    <source>
        <dbReference type="SAM" id="Phobius"/>
    </source>
</evidence>
<feature type="transmembrane region" description="Helical" evidence="1">
    <location>
        <begin position="182"/>
        <end position="207"/>
    </location>
</feature>
<evidence type="ECO:0000313" key="5">
    <source>
        <dbReference type="Proteomes" id="UP000316968"/>
    </source>
</evidence>
<dbReference type="Proteomes" id="UP000316968">
    <property type="component" value="Chromosome"/>
</dbReference>
<dbReference type="Pfam" id="PF19124">
    <property type="entry name" value="DUF5808"/>
    <property type="match status" value="1"/>
</dbReference>
<dbReference type="KEGG" id="saca:FFV09_01095"/>
<dbReference type="InterPro" id="IPR043831">
    <property type="entry name" value="DUF5808"/>
</dbReference>
<dbReference type="InterPro" id="IPR012867">
    <property type="entry name" value="DUF1648"/>
</dbReference>
<feature type="transmembrane region" description="Helical" evidence="1">
    <location>
        <begin position="6"/>
        <end position="34"/>
    </location>
</feature>
<feature type="transmembrane region" description="Helical" evidence="1">
    <location>
        <begin position="82"/>
        <end position="102"/>
    </location>
</feature>
<keyword evidence="1" id="KW-0472">Membrane</keyword>
<dbReference type="PANTHER" id="PTHR37810:SF9">
    <property type="entry name" value="MEMBRANE PROTEIN"/>
    <property type="match status" value="1"/>
</dbReference>
<dbReference type="GO" id="GO:0009636">
    <property type="term" value="P:response to toxic substance"/>
    <property type="evidence" value="ECO:0007669"/>
    <property type="project" value="TreeGrafter"/>
</dbReference>
<organism evidence="4 5">
    <name type="scientific">Saccharibacillus brassicae</name>
    <dbReference type="NCBI Taxonomy" id="2583377"/>
    <lineage>
        <taxon>Bacteria</taxon>
        <taxon>Bacillati</taxon>
        <taxon>Bacillota</taxon>
        <taxon>Bacilli</taxon>
        <taxon>Bacillales</taxon>
        <taxon>Paenibacillaceae</taxon>
        <taxon>Saccharibacillus</taxon>
    </lineage>
</organism>
<dbReference type="PANTHER" id="PTHR37810">
    <property type="entry name" value="IMMUNITY PROTEIN SDPI"/>
    <property type="match status" value="1"/>
</dbReference>
<evidence type="ECO:0000313" key="4">
    <source>
        <dbReference type="EMBL" id="QDH19574.1"/>
    </source>
</evidence>
<name>A0A4Y6UR87_SACBS</name>
<dbReference type="RefSeq" id="WP_141445963.1">
    <property type="nucleotide sequence ID" value="NZ_CP041217.1"/>
</dbReference>
<reference evidence="4 5" key="1">
    <citation type="submission" date="2019-06" db="EMBL/GenBank/DDBJ databases">
        <title>Saccharibacillus brassicae sp. nov., an endophytic bacterium isolated from Chinese cabbage seeds (Brassica pekinensis).</title>
        <authorList>
            <person name="Jiang L."/>
            <person name="Lee J."/>
            <person name="Kim S.W."/>
        </authorList>
    </citation>
    <scope>NUCLEOTIDE SEQUENCE [LARGE SCALE GENOMIC DNA]</scope>
    <source>
        <strain evidence="5">KCTC 43072 / ATSA2</strain>
    </source>
</reference>
<feature type="transmembrane region" description="Helical" evidence="1">
    <location>
        <begin position="142"/>
        <end position="162"/>
    </location>
</feature>
<evidence type="ECO:0000259" key="3">
    <source>
        <dbReference type="Pfam" id="PF19124"/>
    </source>
</evidence>
<feature type="transmembrane region" description="Helical" evidence="1">
    <location>
        <begin position="342"/>
        <end position="364"/>
    </location>
</feature>
<dbReference type="Pfam" id="PF07853">
    <property type="entry name" value="DUF1648"/>
    <property type="match status" value="1"/>
</dbReference>
<dbReference type="OrthoDB" id="157646at2"/>
<sequence length="366" mass="40120">MNAELAFVLVIAVIDLIWLLCLLGLPFLTNAMLLGVYVPPAERGLPQVRRIRRTFLSLGLCGALLGLLLAFAAHRLSGGAEGWTLAALLVPQALAAAGAWTFSRRRALELKSQRNWLAPDSSRRTAYIGTGAERPSTGIPTWAYLLHAVILIGCAVLAAVYWESIPQQIPTHFNAAGIPDQYAAKSLVSVFALNLLQALMTALFVGLHLSIGRTRQNLDPSDPAGSLRKQNRFRGANAYVLFFLSLAVVLLLGWIQARSTYDFRGTLSAGYALIFALLLIALPAAFFFYVHRRGLLEVGANRHHGEDRYWRGGAFYYNPQDPAFMVEKRVGLGWTFNFARPLSWLVMSASVLLPLAAVAAAMWASR</sequence>
<keyword evidence="5" id="KW-1185">Reference proteome</keyword>
<gene>
    <name evidence="4" type="ORF">FFV09_01095</name>
</gene>
<evidence type="ECO:0000259" key="2">
    <source>
        <dbReference type="Pfam" id="PF07853"/>
    </source>
</evidence>
<feature type="transmembrane region" description="Helical" evidence="1">
    <location>
        <begin position="269"/>
        <end position="290"/>
    </location>
</feature>
<feature type="transmembrane region" description="Helical" evidence="1">
    <location>
        <begin position="238"/>
        <end position="257"/>
    </location>
</feature>
<accession>A0A4Y6UR87</accession>
<dbReference type="EMBL" id="CP041217">
    <property type="protein sequence ID" value="QDH19574.1"/>
    <property type="molecule type" value="Genomic_DNA"/>
</dbReference>
<keyword evidence="1" id="KW-1133">Transmembrane helix</keyword>
<keyword evidence="1" id="KW-0812">Transmembrane</keyword>
<feature type="domain" description="DUF5808" evidence="3">
    <location>
        <begin position="319"/>
        <end position="344"/>
    </location>
</feature>
<protein>
    <submittedName>
        <fullName evidence="4">DUF1648 domain-containing protein</fullName>
    </submittedName>
</protein>
<feature type="domain" description="DUF1648" evidence="2">
    <location>
        <begin position="149"/>
        <end position="197"/>
    </location>
</feature>
<proteinExistence type="predicted"/>